<comment type="caution">
    <text evidence="4">The sequence shown here is derived from an EMBL/GenBank/DDBJ whole genome shotgun (WGS) entry which is preliminary data.</text>
</comment>
<evidence type="ECO:0000313" key="5">
    <source>
        <dbReference type="Proteomes" id="UP000076962"/>
    </source>
</evidence>
<keyword evidence="5" id="KW-1185">Reference proteome</keyword>
<dbReference type="EMBL" id="LUTY01000787">
    <property type="protein sequence ID" value="OAD22699.1"/>
    <property type="molecule type" value="Genomic_DNA"/>
</dbReference>
<name>A0A176S484_9GAMM</name>
<keyword evidence="2" id="KW-0732">Signal</keyword>
<organism evidence="4 5">
    <name type="scientific">Candidatus Thiomargarita nelsonii</name>
    <dbReference type="NCBI Taxonomy" id="1003181"/>
    <lineage>
        <taxon>Bacteria</taxon>
        <taxon>Pseudomonadati</taxon>
        <taxon>Pseudomonadota</taxon>
        <taxon>Gammaproteobacteria</taxon>
        <taxon>Thiotrichales</taxon>
        <taxon>Thiotrichaceae</taxon>
        <taxon>Thiomargarita</taxon>
    </lineage>
</organism>
<evidence type="ECO:0000256" key="1">
    <source>
        <dbReference type="ARBA" id="ARBA00010062"/>
    </source>
</evidence>
<dbReference type="Pfam" id="PF13458">
    <property type="entry name" value="Peripla_BP_6"/>
    <property type="match status" value="1"/>
</dbReference>
<reference evidence="4 5" key="1">
    <citation type="submission" date="2016-05" db="EMBL/GenBank/DDBJ databases">
        <title>Single-cell genome of chain-forming Candidatus Thiomargarita nelsonii and comparison to other large sulfur-oxidizing bacteria.</title>
        <authorList>
            <person name="Winkel M."/>
            <person name="Salman V."/>
            <person name="Woyke T."/>
            <person name="Schulz-Vogt H."/>
            <person name="Richter M."/>
            <person name="Flood B."/>
            <person name="Bailey J."/>
            <person name="Amann R."/>
            <person name="Mussmann M."/>
        </authorList>
    </citation>
    <scope>NUCLEOTIDE SEQUENCE [LARGE SCALE GENOMIC DNA]</scope>
    <source>
        <strain evidence="4 5">THI036</strain>
    </source>
</reference>
<dbReference type="PANTHER" id="PTHR47151:SF2">
    <property type="entry name" value="AMINO ACID BINDING PROTEIN"/>
    <property type="match status" value="1"/>
</dbReference>
<dbReference type="PANTHER" id="PTHR47151">
    <property type="entry name" value="LEU/ILE/VAL-BINDING ABC TRANSPORTER SUBUNIT"/>
    <property type="match status" value="1"/>
</dbReference>
<dbReference type="Gene3D" id="3.40.50.2300">
    <property type="match status" value="1"/>
</dbReference>
<dbReference type="InterPro" id="IPR028081">
    <property type="entry name" value="Leu-bd"/>
</dbReference>
<evidence type="ECO:0000313" key="4">
    <source>
        <dbReference type="EMBL" id="OAD22699.1"/>
    </source>
</evidence>
<dbReference type="Proteomes" id="UP000076962">
    <property type="component" value="Unassembled WGS sequence"/>
</dbReference>
<evidence type="ECO:0000256" key="2">
    <source>
        <dbReference type="ARBA" id="ARBA00022729"/>
    </source>
</evidence>
<dbReference type="InterPro" id="IPR028082">
    <property type="entry name" value="Peripla_BP_I"/>
</dbReference>
<gene>
    <name evidence="4" type="ORF">THIOM_001485</name>
</gene>
<sequence>MSGKSEANGKAMVQGIQLYLDQINQQGGIHGRPVELLIFDDQNQPELAKEVALKITKESQALAVIGS</sequence>
<proteinExistence type="inferred from homology"/>
<feature type="domain" description="Leucine-binding protein" evidence="3">
    <location>
        <begin position="1"/>
        <end position="66"/>
    </location>
</feature>
<dbReference type="SUPFAM" id="SSF53822">
    <property type="entry name" value="Periplasmic binding protein-like I"/>
    <property type="match status" value="1"/>
</dbReference>
<comment type="similarity">
    <text evidence="1">Belongs to the leucine-binding protein family.</text>
</comment>
<accession>A0A176S484</accession>
<protein>
    <submittedName>
        <fullName evidence="4">Extracellular ligand-binding receptor</fullName>
    </submittedName>
</protein>
<evidence type="ECO:0000259" key="3">
    <source>
        <dbReference type="Pfam" id="PF13458"/>
    </source>
</evidence>
<dbReference type="AlphaFoldDB" id="A0A176S484"/>
<keyword evidence="4" id="KW-0675">Receptor</keyword>